<dbReference type="InterPro" id="IPR029479">
    <property type="entry name" value="Nitroreductase"/>
</dbReference>
<dbReference type="SUPFAM" id="SSF55469">
    <property type="entry name" value="FMN-dependent nitroreductase-like"/>
    <property type="match status" value="2"/>
</dbReference>
<dbReference type="InterPro" id="IPR001242">
    <property type="entry name" value="Condensation_dom"/>
</dbReference>
<dbReference type="Pfam" id="PF00881">
    <property type="entry name" value="Nitroreductase"/>
    <property type="match status" value="2"/>
</dbReference>
<dbReference type="PROSITE" id="PS00455">
    <property type="entry name" value="AMP_BINDING"/>
    <property type="match status" value="2"/>
</dbReference>
<feature type="domain" description="Carrier" evidence="8">
    <location>
        <begin position="1492"/>
        <end position="1568"/>
    </location>
</feature>
<evidence type="ECO:0000256" key="2">
    <source>
        <dbReference type="ARBA" id="ARBA00006432"/>
    </source>
</evidence>
<dbReference type="Gene3D" id="1.10.1200.10">
    <property type="entry name" value="ACP-like"/>
    <property type="match status" value="3"/>
</dbReference>
<gene>
    <name evidence="9" type="ORF">BK730_02290</name>
</gene>
<evidence type="ECO:0000259" key="8">
    <source>
        <dbReference type="PROSITE" id="PS50075"/>
    </source>
</evidence>
<dbReference type="FunFam" id="3.40.50.980:FF:000002">
    <property type="entry name" value="Enterobactin synthetase component F"/>
    <property type="match status" value="1"/>
</dbReference>
<dbReference type="GO" id="GO:0031177">
    <property type="term" value="F:phosphopantetheine binding"/>
    <property type="evidence" value="ECO:0007669"/>
    <property type="project" value="InterPro"/>
</dbReference>
<dbReference type="Proteomes" id="UP000194945">
    <property type="component" value="Unassembled WGS sequence"/>
</dbReference>
<proteinExistence type="inferred from homology"/>
<dbReference type="NCBIfam" id="NF003417">
    <property type="entry name" value="PRK04813.1"/>
    <property type="match status" value="2"/>
</dbReference>
<dbReference type="InterPro" id="IPR045851">
    <property type="entry name" value="AMP-bd_C_sf"/>
</dbReference>
<dbReference type="PROSITE" id="PS50075">
    <property type="entry name" value="CARRIER"/>
    <property type="match status" value="3"/>
</dbReference>
<dbReference type="CDD" id="cd05930">
    <property type="entry name" value="A_NRPS"/>
    <property type="match status" value="1"/>
</dbReference>
<dbReference type="GO" id="GO:0044550">
    <property type="term" value="P:secondary metabolite biosynthetic process"/>
    <property type="evidence" value="ECO:0007669"/>
    <property type="project" value="UniProtKB-ARBA"/>
</dbReference>
<dbReference type="Gene3D" id="3.30.559.30">
    <property type="entry name" value="Nonribosomal peptide synthetase, condensation domain"/>
    <property type="match status" value="3"/>
</dbReference>
<dbReference type="InterPro" id="IPR009081">
    <property type="entry name" value="PP-bd_ACP"/>
</dbReference>
<evidence type="ECO:0000256" key="5">
    <source>
        <dbReference type="ARBA" id="ARBA00022598"/>
    </source>
</evidence>
<evidence type="ECO:0000313" key="10">
    <source>
        <dbReference type="Proteomes" id="UP000194945"/>
    </source>
</evidence>
<keyword evidence="6" id="KW-0547">Nucleotide-binding</keyword>
<dbReference type="InterPro" id="IPR000415">
    <property type="entry name" value="Nitroreductase-like"/>
</dbReference>
<dbReference type="InterPro" id="IPR000873">
    <property type="entry name" value="AMP-dep_synth/lig_dom"/>
</dbReference>
<dbReference type="SUPFAM" id="SSF56801">
    <property type="entry name" value="Acetyl-CoA synthetase-like"/>
    <property type="match status" value="2"/>
</dbReference>
<comment type="similarity">
    <text evidence="2">Belongs to the ATP-dependent AMP-binding enzyme family.</text>
</comment>
<dbReference type="Gene3D" id="3.40.109.10">
    <property type="entry name" value="NADH Oxidase"/>
    <property type="match status" value="2"/>
</dbReference>
<dbReference type="InterPro" id="IPR010080">
    <property type="entry name" value="Thioester_reductase-like_dom"/>
</dbReference>
<keyword evidence="5" id="KW-0436">Ligase</keyword>
<dbReference type="InterPro" id="IPR013120">
    <property type="entry name" value="FAR_NAD-bd"/>
</dbReference>
<evidence type="ECO:0000256" key="4">
    <source>
        <dbReference type="ARBA" id="ARBA00022553"/>
    </source>
</evidence>
<feature type="domain" description="Carrier" evidence="8">
    <location>
        <begin position="3187"/>
        <end position="3262"/>
    </location>
</feature>
<dbReference type="SUPFAM" id="SSF47336">
    <property type="entry name" value="ACP-like"/>
    <property type="match status" value="3"/>
</dbReference>
<name>A0A242ZMF1_9BACI</name>
<dbReference type="InterPro" id="IPR025110">
    <property type="entry name" value="AMP-bd_C"/>
</dbReference>
<accession>A0A242ZMF1</accession>
<dbReference type="CDD" id="cd19531">
    <property type="entry name" value="LCL_NRPS-like"/>
    <property type="match status" value="1"/>
</dbReference>
<reference evidence="9 10" key="1">
    <citation type="submission" date="2016-10" db="EMBL/GenBank/DDBJ databases">
        <title>Comparative genomics of Bacillus thuringiensis reveals a path to pathogens against multiple invertebrate hosts.</title>
        <authorList>
            <person name="Zheng J."/>
            <person name="Gao Q."/>
            <person name="Liu H."/>
            <person name="Peng D."/>
            <person name="Ruan L."/>
            <person name="Sun M."/>
        </authorList>
    </citation>
    <scope>NUCLEOTIDE SEQUENCE [LARGE SCALE GENOMIC DNA]</scope>
    <source>
        <strain evidence="9">BGSC 4BK1</strain>
    </source>
</reference>
<dbReference type="EMBL" id="NFDE01000006">
    <property type="protein sequence ID" value="OTX97186.1"/>
    <property type="molecule type" value="Genomic_DNA"/>
</dbReference>
<evidence type="ECO:0000256" key="6">
    <source>
        <dbReference type="ARBA" id="ARBA00022741"/>
    </source>
</evidence>
<dbReference type="Pfam" id="PF13193">
    <property type="entry name" value="AMP-binding_C"/>
    <property type="match status" value="2"/>
</dbReference>
<dbReference type="Pfam" id="PF00501">
    <property type="entry name" value="AMP-binding"/>
    <property type="match status" value="2"/>
</dbReference>
<dbReference type="Pfam" id="PF07993">
    <property type="entry name" value="NAD_binding_4"/>
    <property type="match status" value="1"/>
</dbReference>
<dbReference type="Pfam" id="PF00550">
    <property type="entry name" value="PP-binding"/>
    <property type="match status" value="3"/>
</dbReference>
<keyword evidence="4" id="KW-0597">Phosphoprotein</keyword>
<dbReference type="GO" id="GO:0005829">
    <property type="term" value="C:cytosol"/>
    <property type="evidence" value="ECO:0007669"/>
    <property type="project" value="TreeGrafter"/>
</dbReference>
<comment type="caution">
    <text evidence="9">The sequence shown here is derived from an EMBL/GenBank/DDBJ whole genome shotgun (WGS) entry which is preliminary data.</text>
</comment>
<dbReference type="GO" id="GO:0005524">
    <property type="term" value="F:ATP binding"/>
    <property type="evidence" value="ECO:0007669"/>
    <property type="project" value="UniProtKB-KW"/>
</dbReference>
<dbReference type="FunFam" id="3.40.50.12780:FF:000012">
    <property type="entry name" value="Non-ribosomal peptide synthetase"/>
    <property type="match status" value="1"/>
</dbReference>
<dbReference type="CDD" id="cd17643">
    <property type="entry name" value="A_NRPS_Cytc1-like"/>
    <property type="match status" value="1"/>
</dbReference>
<dbReference type="InterPro" id="IPR020806">
    <property type="entry name" value="PKS_PP-bd"/>
</dbReference>
<protein>
    <submittedName>
        <fullName evidence="9">Non-ribosomal peptide synthetase</fullName>
    </submittedName>
</protein>
<dbReference type="InterPro" id="IPR036736">
    <property type="entry name" value="ACP-like_sf"/>
</dbReference>
<dbReference type="PANTHER" id="PTHR45527:SF14">
    <property type="entry name" value="PLIPASTATIN SYNTHASE SUBUNIT B"/>
    <property type="match status" value="1"/>
</dbReference>
<dbReference type="GO" id="GO:0016491">
    <property type="term" value="F:oxidoreductase activity"/>
    <property type="evidence" value="ECO:0007669"/>
    <property type="project" value="InterPro"/>
</dbReference>
<organism evidence="9 10">
    <name type="scientific">Bacillus wiedmannii</name>
    <dbReference type="NCBI Taxonomy" id="1890302"/>
    <lineage>
        <taxon>Bacteria</taxon>
        <taxon>Bacillati</taxon>
        <taxon>Bacillota</taxon>
        <taxon>Bacilli</taxon>
        <taxon>Bacillales</taxon>
        <taxon>Bacillaceae</taxon>
        <taxon>Bacillus</taxon>
        <taxon>Bacillus cereus group</taxon>
    </lineage>
</organism>
<dbReference type="GO" id="GO:0043041">
    <property type="term" value="P:amino acid activation for nonribosomal peptide biosynthetic process"/>
    <property type="evidence" value="ECO:0007669"/>
    <property type="project" value="TreeGrafter"/>
</dbReference>
<dbReference type="InterPro" id="IPR042099">
    <property type="entry name" value="ANL_N_sf"/>
</dbReference>
<comment type="cofactor">
    <cofactor evidence="1">
        <name>pantetheine 4'-phosphate</name>
        <dbReference type="ChEBI" id="CHEBI:47942"/>
    </cofactor>
</comment>
<feature type="domain" description="Carrier" evidence="8">
    <location>
        <begin position="1603"/>
        <end position="1679"/>
    </location>
</feature>
<dbReference type="Gene3D" id="3.40.50.720">
    <property type="entry name" value="NAD(P)-binding Rossmann-like Domain"/>
    <property type="match status" value="1"/>
</dbReference>
<dbReference type="FunFam" id="1.10.1200.10:FF:000005">
    <property type="entry name" value="Nonribosomal peptide synthetase 1"/>
    <property type="match status" value="1"/>
</dbReference>
<dbReference type="Gene3D" id="2.30.38.10">
    <property type="entry name" value="Luciferase, Domain 3"/>
    <property type="match status" value="1"/>
</dbReference>
<dbReference type="Gene3D" id="3.30.300.30">
    <property type="match status" value="2"/>
</dbReference>
<dbReference type="Gene3D" id="3.40.50.12780">
    <property type="entry name" value="N-terminal domain of ligase-like"/>
    <property type="match status" value="1"/>
</dbReference>
<evidence type="ECO:0000256" key="1">
    <source>
        <dbReference type="ARBA" id="ARBA00001957"/>
    </source>
</evidence>
<dbReference type="FunFam" id="2.30.38.10:FF:000001">
    <property type="entry name" value="Non-ribosomal peptide synthetase PvdI"/>
    <property type="match status" value="1"/>
</dbReference>
<sequence>MSRRDKMFKDEFYKLSQDKKRKFLQNIQNLLQQNQLDEAKKYLHNESVSTLIDDKHEPFPLSDIQESFSVGKFIGREIDNVGCHVYFEIEEYNLDIRLLKETWNQLLQYHEMLQVVVLPNRTQQVLQYIPEYDFKVYDLRGENTDSIAQHFNDIRDRMSHKLYKENDWPLFEICITKVDNDKHIIHFSIDEWIVDGFSISLLLKQWYNLYKNPNLGLDKLDFSFRDYIKANKEYEDSKRFKRDLSYWMEKYSDIPAGPNLPWEIPSKKVGEKEYLIRKRYQHVINKEDWGKLKEASQFLGVSQTVMLIVCFSELLSYWSESEKYSIIFTYFNRLPIHEDIDKVVGPFVSTNIFTIDNPDTLTIKEKAKHYQQTIWNDLDHSSVSGIRALREIRLRDKKVPNLSIPVVFTSMLNNAGKEAEGSWLEKTVYSVSQTPQVCLDHQVYEQDGNLNISWDVIEEYFDANIIQEMFSSYIQVIQNLARNNQLWNSTSLKEIIDSNRRYPEEKFKKLSITLDSAKRNEKFVISDMQQSNVYARLQGNNGCRAYQEFEVQNLDIEKFQKALNSLINCHDMLRATIDNRGFQHVIVETPEYIIPVNDLRGKETGEKLNQELERIRHSLINLVLPLGQWPLFNVSVSIMNQNKARIHITIDALIADGKSISTFYNQLFDLYTNPQKELEEPKVVFRDYINFIEEYKQNDIGREEATYWKNKFLDLPSGPILPYKDETNLKSVHKRLEGSLTNWEKVKQVAKTLDISPDTILFTVYAEVLSRWSQEKIFTTIFVDWGRLPIHPDINNVIGDFTSLNWVVNQNLECTFIEKAKYYQKMIKGDQNCVLSGLEEFRKKIVRSTQENPLSFPVVFTNSISVDDLDDGSNIDFGFGISITPGVCLDNMSCEQGDTLRLQWDFDSSVLPEEITREMFENYQSILEYLFNNINEWESIHIHNIDNSYVSSNISNANNQMLLHEMKGLTNDKIECLHTLFEQKVLKTPEAIALSFDGKSMTYQEINNKANQLAHYLRKFNSGPETLVGICIDRSFEMVIGILGILKSGAAYLPLDPHNPKERLSLIIEDAKIPILVTQEKFKSSLSCPDNCHIINLDKDQQKISLESTKNPEVFVMPENIAYVIYTSGSTGKPKGALVSHHNVTRLFKSTDNWFNFNENDVWMLYHSFAFDFSVWEIWGALLHGGRLVIVPYVTSRTFQEFYQLVVQEKVTVLNQTPTAFKQFMLVDSSISNNKLSLRFIIFGGEALNPQILRPWFEKYGENKPQLVNMYGITETTVHVTYRPLSLHDVNSKTSVIGEPIPDLQLYILNDEQDVVPIGSPGELYVGGAGVARGYLNRPELTDERFIENPFSNNKKDKLYKTGDLVMKQSNDEIVYLGRIDTQVKIRGFRIELGEIENHLLQHELIDDVAVIVKDQETDDPKITAYIILSNKGNISIKALRQFMRSRVPDYMVPNIIVPVDEFKMTENGKLDRSALTQYEEESLDNVINEKITTEEVIINVVSIFKDIIQTEEIINKQDNIFDLGITSLTMMTITQKIEERFKVNIPIEMLFEGPEINEIAIFIYDQLQRSLTVQKTPKEIGKHLRNNTVNNIQTDGILTGNQVKESVLQEVVQILGEALGSNDIITKEDNLFDLGVTSLILMTVVQKIEETYKFNMPMEMLFTLPTIEEIVLFIENKLNEDVEIIVEKPNQFDRYTEGLKQEVIIDLEGINVEEQSNNQVSHKTYFKDRKITFDTFSKFLSLLQMKQLNDEEKYLYPSAGGRNPIQSYVYVKEGRIEGLTEGIYYYHPLEHCLYLIEKNVQIDDLAHFEFNRDIFNQGAFMVFFIAQLDALTPIYVDYSTTLAKIETGYMTQLLMKRKSESNINLYQSIGFDFERVKSAFKLDKGHQFIHSLIGGYCNETSSTQSNEEDLANYIQSNQCNLTGHFIREPKYTDTLEILNIQKNKKFNPLSQSEADELSQRQVHIRKFTQGVERIHLQSHDFHNSEYILRSSQRNYMNAPVPIEDFSRFLSLLKIEKVPGFNKSLYAIPAGVSGLSIYIYVKKDGISGLEEGIYIYNAQKNQLNKVKDELSVSIRMCHSPYNMFISEKAKFFIFLLADLTKSKNTLSKSALDYANIEAGVIGQVLMDNQAKYNIGMVPIGGMDFEKIHRDFNVDEKNIYIHSFMCGAVNYKEKTTDLSEELIITQQENHDNNQLLLRNSEVEGGDKKSYYPLSYGQKSLFYIYQADPSSSSYNTAYHMRIKSKLNIEALKSALRFLVKKQPLLRTTFTIKDGEAFQVVHESYDSNIEVINAFNWSHEKLVDENSKVYRQPFNLTDEPAFRVVLFEISDCEYVMLFNIHHIITDFISTGLLVSDLWRFYEKILNNSNYQPNVEQDFRYFEYISWQNNLLQSSESEKMWSYWKNTLSGDLPVLNLPTDKPRPVVQTFNGSTVNFVIEKELTKLLKDFSRKSRKTLYTVMLTAFKALLHKYTGQTDILVGTTATARGEERFRDAFGYFINPLVVRSDLSEEPTFKMLLERVSRSVFSALSAQDYPFPLLVEKLNPVREANRSPIFQVTFQLINQNMTFSQNEVQSFLEPFEIPQQEGQFDLDVEIIEETECMQGRIIYNTDLFESDTIERLKEHFLNLLKQIILDPDKKIASYDILLDEEKQLLIKDWNNSIVNYSGPQCIHRIFEQESDKNPNSIAVSAVGRDDVLETITYAELNQKANQLANYLRSTNKEKGIVGICLNKSIDVVVSILATFKAGYAYVPIDPNFPQQRQEFIISDSDVKIIITSSELELNFEKDGSQIINMDQVASILMSYDSENSKHEVEAKDLAYIIYTSGSTGNPKGVKISHGSAVNIFNGYKEKYLLEDVCKIHLQMASISFDVFIGDLMRSLCSGGKLVLCPREYLLNPKDLYEYIVSQNIHIAEFVPAVMRQLVQYMRGNNKKIANMKTIIISSDSWNIQEYFEFKKYFSEDTIFINAYGITEVTIDSTYLDCSTLNIDNQGFVPIGDPFPNTQIYVLDQELNPTPIGVPGELCIGGEGVAIGYLNRPELTREKFVPNPFSDKVGERIYRTGDLARYLKDGTIEFLGRMDYQIKIRGLRVEIGEVEEVLMQHPLIKEAVVLAKKDKSGENILIGYYVRSMEDKFSIEELQTSMLRKLPDYMIPTIFIEVKELPLSPNGKIDRKLLPEPNFTIINDTWSIVEPNNKIQRKLVEIWKKVLQIDRVGIENNFFSVGGHSFLVMTLIAAIEKELHVKVKLTTFLEHPTVKQLEKIISNNLNDNKIVNELREDGTDLKNEILKSDEIIPVWRNPDKILLTGATGHLGVNLLIELLKTYKSAHVYCLVRAESQEAAKAKIENALKKYKLWESNIMSRIVPLLGDLELPLLGQETKAFNMLAQEIDMIFHNGAFVNFAYPYSVLKKANVLGTIEILKLAVKSKIKPIHYVSTTSVFDNIRNEIGTSRENNVISDDTQLVYNSNLETMLGYTQSKWVAEKILQNARLQGVPITIYRPDIITGDSKTGVWNLSDMAGKNLRSIAMSGIIPDKKIKFNWMPVNYVGQAIVYLSTLSNSLNQNYNLASTSDFTLQDLGELLRGIGYPIKELTFEEWKKQMISLAQQSNEIVIPKEVFEDIQYYNPEKVLVYDLKNIEKDLKHTNIKCPVIDKDIIKKYISYFINCGALR</sequence>
<dbReference type="InterPro" id="IPR036291">
    <property type="entry name" value="NAD(P)-bd_dom_sf"/>
</dbReference>
<dbReference type="Gene3D" id="3.30.559.10">
    <property type="entry name" value="Chloramphenicol acetyltransferase-like domain"/>
    <property type="match status" value="3"/>
</dbReference>
<dbReference type="InterPro" id="IPR057737">
    <property type="entry name" value="Condensation_MtbB-like"/>
</dbReference>
<dbReference type="GO" id="GO:0016874">
    <property type="term" value="F:ligase activity"/>
    <property type="evidence" value="ECO:0007669"/>
    <property type="project" value="UniProtKB-KW"/>
</dbReference>
<dbReference type="CDD" id="cd05235">
    <property type="entry name" value="SDR_e1"/>
    <property type="match status" value="1"/>
</dbReference>
<evidence type="ECO:0000313" key="9">
    <source>
        <dbReference type="EMBL" id="OTX97186.1"/>
    </source>
</evidence>
<keyword evidence="7" id="KW-0067">ATP-binding</keyword>
<dbReference type="CDD" id="cd02142">
    <property type="entry name" value="McbC_SagB-like_oxidoreductase"/>
    <property type="match status" value="1"/>
</dbReference>
<dbReference type="FunFam" id="3.40.50.980:FF:000001">
    <property type="entry name" value="Non-ribosomal peptide synthetase"/>
    <property type="match status" value="1"/>
</dbReference>
<dbReference type="InterPro" id="IPR010071">
    <property type="entry name" value="AA_adenyl_dom"/>
</dbReference>
<keyword evidence="3" id="KW-0596">Phosphopantetheine</keyword>
<dbReference type="NCBIfam" id="TIGR01746">
    <property type="entry name" value="Thioester-redct"/>
    <property type="match status" value="1"/>
</dbReference>
<dbReference type="Pfam" id="PF00668">
    <property type="entry name" value="Condensation"/>
    <property type="match status" value="3"/>
</dbReference>
<dbReference type="InterPro" id="IPR023213">
    <property type="entry name" value="CAT-like_dom_sf"/>
</dbReference>
<dbReference type="PANTHER" id="PTHR45527">
    <property type="entry name" value="NONRIBOSOMAL PEPTIDE SYNTHETASE"/>
    <property type="match status" value="1"/>
</dbReference>
<dbReference type="InterPro" id="IPR020845">
    <property type="entry name" value="AMP-binding_CS"/>
</dbReference>
<dbReference type="NCBIfam" id="TIGR01733">
    <property type="entry name" value="AA-adenyl-dom"/>
    <property type="match status" value="2"/>
</dbReference>
<evidence type="ECO:0000256" key="3">
    <source>
        <dbReference type="ARBA" id="ARBA00022450"/>
    </source>
</evidence>
<dbReference type="FunFam" id="3.30.300.30:FF:000010">
    <property type="entry name" value="Enterobactin synthetase component F"/>
    <property type="match status" value="1"/>
</dbReference>
<dbReference type="CDD" id="cd19535">
    <property type="entry name" value="Cyc_NRPS"/>
    <property type="match status" value="1"/>
</dbReference>
<dbReference type="SUPFAM" id="SSF52777">
    <property type="entry name" value="CoA-dependent acyltransferases"/>
    <property type="match status" value="6"/>
</dbReference>
<dbReference type="FunFam" id="3.30.559.10:FF:000023">
    <property type="entry name" value="Non-ribosomal peptide synthetase"/>
    <property type="match status" value="1"/>
</dbReference>
<dbReference type="FunFam" id="3.30.300.30:FF:000015">
    <property type="entry name" value="Nonribosomal peptide synthase SidD"/>
    <property type="match status" value="1"/>
</dbReference>
<dbReference type="SUPFAM" id="SSF51735">
    <property type="entry name" value="NAD(P)-binding Rossmann-fold domains"/>
    <property type="match status" value="1"/>
</dbReference>
<dbReference type="Gene3D" id="3.40.50.980">
    <property type="match status" value="2"/>
</dbReference>
<evidence type="ECO:0000256" key="7">
    <source>
        <dbReference type="ARBA" id="ARBA00022840"/>
    </source>
</evidence>
<dbReference type="GO" id="GO:0008610">
    <property type="term" value="P:lipid biosynthetic process"/>
    <property type="evidence" value="ECO:0007669"/>
    <property type="project" value="UniProtKB-ARBA"/>
</dbReference>
<dbReference type="SMART" id="SM00823">
    <property type="entry name" value="PKS_PP"/>
    <property type="match status" value="3"/>
</dbReference>